<dbReference type="OrthoDB" id="6136790at2759"/>
<dbReference type="EMBL" id="BGPR01002906">
    <property type="protein sequence ID" value="GBM80827.1"/>
    <property type="molecule type" value="Genomic_DNA"/>
</dbReference>
<protein>
    <submittedName>
        <fullName evidence="1">Uncharacterized protein</fullName>
    </submittedName>
</protein>
<accession>A0A4Y2ISR9</accession>
<reference evidence="1 2" key="1">
    <citation type="journal article" date="2019" name="Sci. Rep.">
        <title>Orb-weaving spider Araneus ventricosus genome elucidates the spidroin gene catalogue.</title>
        <authorList>
            <person name="Kono N."/>
            <person name="Nakamura H."/>
            <person name="Ohtoshi R."/>
            <person name="Moran D.A.P."/>
            <person name="Shinohara A."/>
            <person name="Yoshida Y."/>
            <person name="Fujiwara M."/>
            <person name="Mori M."/>
            <person name="Tomita M."/>
            <person name="Arakawa K."/>
        </authorList>
    </citation>
    <scope>NUCLEOTIDE SEQUENCE [LARGE SCALE GENOMIC DNA]</scope>
</reference>
<dbReference type="Proteomes" id="UP000499080">
    <property type="component" value="Unassembled WGS sequence"/>
</dbReference>
<organism evidence="1 2">
    <name type="scientific">Araneus ventricosus</name>
    <name type="common">Orbweaver spider</name>
    <name type="synonym">Epeira ventricosa</name>
    <dbReference type="NCBI Taxonomy" id="182803"/>
    <lineage>
        <taxon>Eukaryota</taxon>
        <taxon>Metazoa</taxon>
        <taxon>Ecdysozoa</taxon>
        <taxon>Arthropoda</taxon>
        <taxon>Chelicerata</taxon>
        <taxon>Arachnida</taxon>
        <taxon>Araneae</taxon>
        <taxon>Araneomorphae</taxon>
        <taxon>Entelegynae</taxon>
        <taxon>Araneoidea</taxon>
        <taxon>Araneidae</taxon>
        <taxon>Araneus</taxon>
    </lineage>
</organism>
<sequence>MEFNLVFHSPKSDRCDLCEKFKVTKQTQTLTADIKYEYDVHRTSKMNMREVRNEEKKNKDLPVLLFDLQNVILTPHVNISSLFYLRKLNVYNLLAYCTPTKQTYCALWSENLSVRASNDTSAFHKILTVLTEENDITESITWSDSCVPRKRNSIISNSDLDFLKANLEVKSVTVK</sequence>
<proteinExistence type="predicted"/>
<evidence type="ECO:0000313" key="1">
    <source>
        <dbReference type="EMBL" id="GBM80827.1"/>
    </source>
</evidence>
<gene>
    <name evidence="1" type="ORF">AVEN_33433_1</name>
</gene>
<comment type="caution">
    <text evidence="1">The sequence shown here is derived from an EMBL/GenBank/DDBJ whole genome shotgun (WGS) entry which is preliminary data.</text>
</comment>
<dbReference type="PANTHER" id="PTHR10773">
    <property type="entry name" value="DNA-DIRECTED RNA POLYMERASES I, II, AND III SUBUNIT RPABC2"/>
    <property type="match status" value="1"/>
</dbReference>
<keyword evidence="2" id="KW-1185">Reference proteome</keyword>
<name>A0A4Y2ISR9_ARAVE</name>
<dbReference type="AlphaFoldDB" id="A0A4Y2ISR9"/>
<dbReference type="PANTHER" id="PTHR10773:SF19">
    <property type="match status" value="1"/>
</dbReference>
<evidence type="ECO:0000313" key="2">
    <source>
        <dbReference type="Proteomes" id="UP000499080"/>
    </source>
</evidence>